<keyword evidence="1" id="KW-1133">Transmembrane helix</keyword>
<accession>A0AAD0S4X0</accession>
<organism evidence="2 3">
    <name type="scientific">Pseudoalteromonas lipolytica</name>
    <dbReference type="NCBI Taxonomy" id="570156"/>
    <lineage>
        <taxon>Bacteria</taxon>
        <taxon>Pseudomonadati</taxon>
        <taxon>Pseudomonadota</taxon>
        <taxon>Gammaproteobacteria</taxon>
        <taxon>Alteromonadales</taxon>
        <taxon>Pseudoalteromonadaceae</taxon>
        <taxon>Pseudoalteromonas</taxon>
    </lineage>
</organism>
<dbReference type="GeneID" id="99507946"/>
<dbReference type="Proteomes" id="UP000264605">
    <property type="component" value="Plasmid unnamed2"/>
</dbReference>
<dbReference type="AlphaFoldDB" id="A0AAD0S4X0"/>
<dbReference type="EMBL" id="CP032092">
    <property type="protein sequence ID" value="AXV67801.1"/>
    <property type="molecule type" value="Genomic_DNA"/>
</dbReference>
<evidence type="ECO:0000313" key="3">
    <source>
        <dbReference type="Proteomes" id="UP000264605"/>
    </source>
</evidence>
<evidence type="ECO:0000256" key="1">
    <source>
        <dbReference type="SAM" id="Phobius"/>
    </source>
</evidence>
<reference evidence="2 3" key="1">
    <citation type="submission" date="2018-08" db="EMBL/GenBank/DDBJ databases">
        <title>Draft genome sequence of Pseudoalteromonas donghaensis HJ51.</title>
        <authorList>
            <person name="Oh J."/>
            <person name="Roh D."/>
        </authorList>
    </citation>
    <scope>NUCLEOTIDE SEQUENCE [LARGE SCALE GENOMIC DNA]</scope>
    <source>
        <strain evidence="2 3">HJ51</strain>
        <plasmid evidence="2 3">unnamed2</plasmid>
    </source>
</reference>
<evidence type="ECO:0000313" key="2">
    <source>
        <dbReference type="EMBL" id="AXV67801.1"/>
    </source>
</evidence>
<keyword evidence="1" id="KW-0812">Transmembrane</keyword>
<feature type="transmembrane region" description="Helical" evidence="1">
    <location>
        <begin position="6"/>
        <end position="30"/>
    </location>
</feature>
<gene>
    <name evidence="2" type="ORF">D0907_20960</name>
</gene>
<keyword evidence="2" id="KW-0614">Plasmid</keyword>
<keyword evidence="1" id="KW-0472">Membrane</keyword>
<protein>
    <submittedName>
        <fullName evidence="2">Uncharacterized protein</fullName>
    </submittedName>
</protein>
<sequence length="116" mass="13201">MDVNVGVSPVALMSLLFCFVFWVISLAAFLKRESIRSLAIAQRVRKLVQESIQLEVYMKGLPVNDERAAVFQRIQEIKAELADIEGYPQKNIFIPAYTPNIEPENVVSLTSYKRRA</sequence>
<proteinExistence type="predicted"/>
<dbReference type="KEGG" id="pdj:D0907_20960"/>
<geneLocation type="plasmid" evidence="2 3">
    <name>unnamed2</name>
</geneLocation>
<dbReference type="RefSeq" id="WP_118845696.1">
    <property type="nucleotide sequence ID" value="NZ_CP032092.1"/>
</dbReference>
<name>A0AAD0S4X0_9GAMM</name>